<dbReference type="CDD" id="cd20618">
    <property type="entry name" value="CYP71_clan"/>
    <property type="match status" value="1"/>
</dbReference>
<evidence type="ECO:0000313" key="16">
    <source>
        <dbReference type="Proteomes" id="UP001177003"/>
    </source>
</evidence>
<evidence type="ECO:0000256" key="10">
    <source>
        <dbReference type="ARBA" id="ARBA00023004"/>
    </source>
</evidence>
<dbReference type="GO" id="GO:0016020">
    <property type="term" value="C:membrane"/>
    <property type="evidence" value="ECO:0007669"/>
    <property type="project" value="UniProtKB-SubCell"/>
</dbReference>
<accession>A0AA35Y8X3</accession>
<keyword evidence="10 13" id="KW-0408">Iron</keyword>
<evidence type="ECO:0000256" key="12">
    <source>
        <dbReference type="ARBA" id="ARBA00023136"/>
    </source>
</evidence>
<dbReference type="GO" id="GO:0004497">
    <property type="term" value="F:monooxygenase activity"/>
    <property type="evidence" value="ECO:0007669"/>
    <property type="project" value="UniProtKB-KW"/>
</dbReference>
<sequence>MESLSWILLATAIFLLIFKLLNYPNGTRKNLPPGPRPWPLIGNLNLIGSLPHQSLHNLSQTYGKLMYLKFGSFPVVIASSPDMAKLFLKTHDHIFASRPLTAAGKYTSYNYQDILFAPSTDHWKQGRKIYLNEVFSPKRLDSSEYIRVQETHDFLSGLHALSGDPIILKEHVLRMILCQISRTVLGRKYFSESKDNKESLTLEEFQEMLDEFSVLNAAFNLGDWIPWMGFMDLQGYVKRMKALSKRFDRLYEHVFNEHRGRMKDEKEGFVARDVVDVLLKLAEDPNLEVKLNIDAVKGLTQDLIVGATDTTTTTIEWAMSELIKQPHLIKKATEELDRVIGKERWVQETDFTNLPFIDLILKETMRLHPPGVLLAPHLALEDCKVDRYDIVKGTIVFVNTWSIGRDSVVWDDVDSFRPERFLGSDIDVKGQHFELLPFSSGRRMCPGYRLGLKMMRSLLGNMLHGFNWKLPENMRCEDIKMEEDLIVGATDTTTTTIEWAMSELIKQPHLIKKATEELDRVIGKERWVQETDFTNLPFIDLILKETMRLHPPGVLLAPHLALEDCKVDRYDIVKGTIVFVNTWSIGRDSVVWDDVDSFRPERFLGSDIDVKGQHFELLPFSSGRRMCPGYRLGLKMMRSLLGNMLHGFNWKLPENMRCEDIKMEEVYGLSTKRKFPLVAVLEPRLPSHMYHSLSGTTI</sequence>
<reference evidence="15" key="1">
    <citation type="submission" date="2023-04" db="EMBL/GenBank/DDBJ databases">
        <authorList>
            <person name="Vijverberg K."/>
            <person name="Xiong W."/>
            <person name="Schranz E."/>
        </authorList>
    </citation>
    <scope>NUCLEOTIDE SEQUENCE</scope>
</reference>
<protein>
    <recommendedName>
        <fullName evidence="17">Flavonoid 3'-monooxygenase</fullName>
    </recommendedName>
</protein>
<evidence type="ECO:0000256" key="4">
    <source>
        <dbReference type="ARBA" id="ARBA00010617"/>
    </source>
</evidence>
<evidence type="ECO:0000313" key="15">
    <source>
        <dbReference type="EMBL" id="CAI9265157.1"/>
    </source>
</evidence>
<gene>
    <name evidence="15" type="ORF">LSALG_LOCUS5778</name>
</gene>
<dbReference type="FunFam" id="1.10.630.10:FF:000097">
    <property type="entry name" value="Cytochrome P-450 19"/>
    <property type="match status" value="1"/>
</dbReference>
<keyword evidence="12" id="KW-0472">Membrane</keyword>
<evidence type="ECO:0000256" key="2">
    <source>
        <dbReference type="ARBA" id="ARBA00004167"/>
    </source>
</evidence>
<dbReference type="GO" id="GO:0020037">
    <property type="term" value="F:heme binding"/>
    <property type="evidence" value="ECO:0007669"/>
    <property type="project" value="InterPro"/>
</dbReference>
<keyword evidence="16" id="KW-1185">Reference proteome</keyword>
<evidence type="ECO:0000256" key="5">
    <source>
        <dbReference type="ARBA" id="ARBA00022617"/>
    </source>
</evidence>
<dbReference type="SUPFAM" id="SSF48264">
    <property type="entry name" value="Cytochrome P450"/>
    <property type="match status" value="2"/>
</dbReference>
<dbReference type="Pfam" id="PF00067">
    <property type="entry name" value="p450"/>
    <property type="match status" value="2"/>
</dbReference>
<feature type="binding site" description="axial binding residue" evidence="13">
    <location>
        <position position="445"/>
    </location>
    <ligand>
        <name>heme</name>
        <dbReference type="ChEBI" id="CHEBI:30413"/>
    </ligand>
    <ligandPart>
        <name>Fe</name>
        <dbReference type="ChEBI" id="CHEBI:18248"/>
    </ligandPart>
</feature>
<dbReference type="PRINTS" id="PR00385">
    <property type="entry name" value="P450"/>
</dbReference>
<evidence type="ECO:0000256" key="7">
    <source>
        <dbReference type="ARBA" id="ARBA00022723"/>
    </source>
</evidence>
<keyword evidence="9 14" id="KW-0560">Oxidoreductase</keyword>
<dbReference type="Gene3D" id="1.10.630.10">
    <property type="entry name" value="Cytochrome P450"/>
    <property type="match status" value="2"/>
</dbReference>
<dbReference type="InterPro" id="IPR002401">
    <property type="entry name" value="Cyt_P450_E_grp-I"/>
</dbReference>
<keyword evidence="11 14" id="KW-0503">Monooxygenase</keyword>
<dbReference type="GO" id="GO:0005506">
    <property type="term" value="F:iron ion binding"/>
    <property type="evidence" value="ECO:0007669"/>
    <property type="project" value="InterPro"/>
</dbReference>
<keyword evidence="5 13" id="KW-0349">Heme</keyword>
<dbReference type="PANTHER" id="PTHR47944">
    <property type="entry name" value="CYTOCHROME P450 98A9"/>
    <property type="match status" value="1"/>
</dbReference>
<evidence type="ECO:0000256" key="14">
    <source>
        <dbReference type="RuleBase" id="RU000461"/>
    </source>
</evidence>
<comment type="similarity">
    <text evidence="4 14">Belongs to the cytochrome P450 family.</text>
</comment>
<evidence type="ECO:0000256" key="1">
    <source>
        <dbReference type="ARBA" id="ARBA00001971"/>
    </source>
</evidence>
<organism evidence="15 16">
    <name type="scientific">Lactuca saligna</name>
    <name type="common">Willowleaf lettuce</name>
    <dbReference type="NCBI Taxonomy" id="75948"/>
    <lineage>
        <taxon>Eukaryota</taxon>
        <taxon>Viridiplantae</taxon>
        <taxon>Streptophyta</taxon>
        <taxon>Embryophyta</taxon>
        <taxon>Tracheophyta</taxon>
        <taxon>Spermatophyta</taxon>
        <taxon>Magnoliopsida</taxon>
        <taxon>eudicotyledons</taxon>
        <taxon>Gunneridae</taxon>
        <taxon>Pentapetalae</taxon>
        <taxon>asterids</taxon>
        <taxon>campanulids</taxon>
        <taxon>Asterales</taxon>
        <taxon>Asteraceae</taxon>
        <taxon>Cichorioideae</taxon>
        <taxon>Cichorieae</taxon>
        <taxon>Lactucinae</taxon>
        <taxon>Lactuca</taxon>
    </lineage>
</organism>
<evidence type="ECO:0000256" key="13">
    <source>
        <dbReference type="PIRSR" id="PIRSR602401-1"/>
    </source>
</evidence>
<dbReference type="EMBL" id="OX465086">
    <property type="protein sequence ID" value="CAI9265157.1"/>
    <property type="molecule type" value="Genomic_DNA"/>
</dbReference>
<keyword evidence="6" id="KW-0812">Transmembrane</keyword>
<dbReference type="FunFam" id="1.10.630.10:FF:000126">
    <property type="entry name" value="Predicted protein"/>
    <property type="match status" value="1"/>
</dbReference>
<keyword evidence="8" id="KW-1133">Transmembrane helix</keyword>
<evidence type="ECO:0000256" key="8">
    <source>
        <dbReference type="ARBA" id="ARBA00022989"/>
    </source>
</evidence>
<dbReference type="Proteomes" id="UP001177003">
    <property type="component" value="Chromosome 0"/>
</dbReference>
<keyword evidence="7 13" id="KW-0479">Metal-binding</keyword>
<comment type="subcellular location">
    <subcellularLocation>
        <location evidence="2">Membrane</location>
        <topology evidence="2">Single-pass membrane protein</topology>
    </subcellularLocation>
</comment>
<proteinExistence type="inferred from homology"/>
<evidence type="ECO:0000256" key="6">
    <source>
        <dbReference type="ARBA" id="ARBA00022692"/>
    </source>
</evidence>
<name>A0AA35Y8X3_LACSI</name>
<dbReference type="PANTHER" id="PTHR47944:SF5">
    <property type="entry name" value="CYTOCHROME P450 71A1-LIKE"/>
    <property type="match status" value="1"/>
</dbReference>
<dbReference type="AlphaFoldDB" id="A0AA35Y8X3"/>
<evidence type="ECO:0000256" key="11">
    <source>
        <dbReference type="ARBA" id="ARBA00023033"/>
    </source>
</evidence>
<dbReference type="InterPro" id="IPR017972">
    <property type="entry name" value="Cyt_P450_CS"/>
</dbReference>
<evidence type="ECO:0008006" key="17">
    <source>
        <dbReference type="Google" id="ProtNLM"/>
    </source>
</evidence>
<comment type="pathway">
    <text evidence="3">Alkaloid biosynthesis.</text>
</comment>
<dbReference type="PRINTS" id="PR00463">
    <property type="entry name" value="EP450I"/>
</dbReference>
<dbReference type="InterPro" id="IPR036396">
    <property type="entry name" value="Cyt_P450_sf"/>
</dbReference>
<evidence type="ECO:0000256" key="9">
    <source>
        <dbReference type="ARBA" id="ARBA00023002"/>
    </source>
</evidence>
<dbReference type="PROSITE" id="PS00086">
    <property type="entry name" value="CYTOCHROME_P450"/>
    <property type="match status" value="2"/>
</dbReference>
<evidence type="ECO:0000256" key="3">
    <source>
        <dbReference type="ARBA" id="ARBA00004913"/>
    </source>
</evidence>
<dbReference type="GO" id="GO:0016705">
    <property type="term" value="F:oxidoreductase activity, acting on paired donors, with incorporation or reduction of molecular oxygen"/>
    <property type="evidence" value="ECO:0007669"/>
    <property type="project" value="InterPro"/>
</dbReference>
<dbReference type="InterPro" id="IPR001128">
    <property type="entry name" value="Cyt_P450"/>
</dbReference>
<comment type="cofactor">
    <cofactor evidence="1 13">
        <name>heme</name>
        <dbReference type="ChEBI" id="CHEBI:30413"/>
    </cofactor>
</comment>